<evidence type="ECO:0000256" key="7">
    <source>
        <dbReference type="PIRSR" id="PIRSR606710-2"/>
    </source>
</evidence>
<protein>
    <submittedName>
        <fullName evidence="10">Carbohydrate binding module (Family 6)</fullName>
    </submittedName>
</protein>
<dbReference type="SMART" id="SM00606">
    <property type="entry name" value="CBD_IV"/>
    <property type="match status" value="1"/>
</dbReference>
<dbReference type="GO" id="GO:0004553">
    <property type="term" value="F:hydrolase activity, hydrolyzing O-glycosyl compounds"/>
    <property type="evidence" value="ECO:0007669"/>
    <property type="project" value="InterPro"/>
</dbReference>
<feature type="site" description="Important for catalytic activity, responsible for pKa modulation of the active site Glu and correct orientation of both the proton donor and substrate" evidence="7">
    <location>
        <position position="169"/>
    </location>
</feature>
<dbReference type="InterPro" id="IPR052176">
    <property type="entry name" value="Glycosyl_Hydrlase_43_Enz"/>
</dbReference>
<evidence type="ECO:0000259" key="9">
    <source>
        <dbReference type="PROSITE" id="PS51175"/>
    </source>
</evidence>
<reference evidence="10 11" key="1">
    <citation type="submission" date="2016-10" db="EMBL/GenBank/DDBJ databases">
        <authorList>
            <person name="de Groot N.N."/>
        </authorList>
    </citation>
    <scope>NUCLEOTIDE SEQUENCE [LARGE SCALE GENOMIC DNA]</scope>
    <source>
        <strain evidence="10 11">DSM 21035</strain>
    </source>
</reference>
<keyword evidence="5" id="KW-0119">Carbohydrate metabolism</keyword>
<name>A0A1H9IYM2_9FLAO</name>
<dbReference type="Gene3D" id="2.115.10.20">
    <property type="entry name" value="Glycosyl hydrolase domain, family 43"/>
    <property type="match status" value="1"/>
</dbReference>
<dbReference type="EMBL" id="FOFN01000003">
    <property type="protein sequence ID" value="SEQ79485.1"/>
    <property type="molecule type" value="Genomic_DNA"/>
</dbReference>
<evidence type="ECO:0000256" key="4">
    <source>
        <dbReference type="ARBA" id="ARBA00022801"/>
    </source>
</evidence>
<evidence type="ECO:0000256" key="5">
    <source>
        <dbReference type="ARBA" id="ARBA00023277"/>
    </source>
</evidence>
<evidence type="ECO:0000256" key="6">
    <source>
        <dbReference type="ARBA" id="ARBA00023295"/>
    </source>
</evidence>
<dbReference type="PANTHER" id="PTHR43772:SF2">
    <property type="entry name" value="PUTATIVE (AFU_ORTHOLOGUE AFUA_2G04480)-RELATED"/>
    <property type="match status" value="1"/>
</dbReference>
<dbReference type="InterPro" id="IPR006584">
    <property type="entry name" value="Cellulose-bd_IV"/>
</dbReference>
<sequence length="465" mass="52855">MVKYVKVLFSVSFFFHVLSCKSTPSGSKTISVINTPQKPSKEGNPLVYDVGMADPHIKIFNNKAYLYATRDEDKTAKKFVMPDWKIWSSEDLIHWKLETTILPTDTYMGESKSCWATDAAYKNGSYYFYFSNGNIDTGVMIGDSPIGPFKDALGKPLLPKDLTKIKEYDPTVIIDDDTTKTPYIAFGHYRRNDPDYYYMIAKLGEDMVSLAEYPKEIIINGNGKVLGGNDKPNIHKKNGLYYLSAGSHYATSKNIYGPYTRVGNSGYDNKYGLSGKAHGNYFDWNNQSFHTWCHFHLGKDIARYRESYISYLHYKDNGEMVTDVDFLDKHFAFGVGQYDANWNKIEAEWYMKAEGLDKRESFNGGFEIQNNSNVGGLYFPNVYNLESKKTITFNASVKSNTTIEVRANNSNGPLLGSCKLFKTSSFKTYQLFTCNLANTKGIKNVYLKFICDGEDSVHLDWLSLK</sequence>
<dbReference type="CDD" id="cd08990">
    <property type="entry name" value="GH43_AXH_like"/>
    <property type="match status" value="1"/>
</dbReference>
<proteinExistence type="inferred from homology"/>
<evidence type="ECO:0000313" key="10">
    <source>
        <dbReference type="EMBL" id="SEQ79485.1"/>
    </source>
</evidence>
<dbReference type="PANTHER" id="PTHR43772">
    <property type="entry name" value="ENDO-1,4-BETA-XYLANASE"/>
    <property type="match status" value="1"/>
</dbReference>
<evidence type="ECO:0000256" key="1">
    <source>
        <dbReference type="ARBA" id="ARBA00009865"/>
    </source>
</evidence>
<keyword evidence="11" id="KW-1185">Reference proteome</keyword>
<dbReference type="Proteomes" id="UP000198999">
    <property type="component" value="Unassembled WGS sequence"/>
</dbReference>
<evidence type="ECO:0000256" key="8">
    <source>
        <dbReference type="RuleBase" id="RU361187"/>
    </source>
</evidence>
<evidence type="ECO:0000256" key="2">
    <source>
        <dbReference type="ARBA" id="ARBA00022651"/>
    </source>
</evidence>
<keyword evidence="2" id="KW-0858">Xylan degradation</keyword>
<dbReference type="SUPFAM" id="SSF49785">
    <property type="entry name" value="Galactose-binding domain-like"/>
    <property type="match status" value="1"/>
</dbReference>
<gene>
    <name evidence="10" type="ORF">SAMN05421824_2325</name>
</gene>
<dbReference type="Gene3D" id="2.60.120.260">
    <property type="entry name" value="Galactose-binding domain-like"/>
    <property type="match status" value="1"/>
</dbReference>
<dbReference type="STRING" id="419940.SAMN05421824_2325"/>
<dbReference type="CDD" id="cd04084">
    <property type="entry name" value="CBM6_xylanase-like"/>
    <property type="match status" value="1"/>
</dbReference>
<organism evidence="10 11">
    <name type="scientific">Hyunsoonleella jejuensis</name>
    <dbReference type="NCBI Taxonomy" id="419940"/>
    <lineage>
        <taxon>Bacteria</taxon>
        <taxon>Pseudomonadati</taxon>
        <taxon>Bacteroidota</taxon>
        <taxon>Flavobacteriia</taxon>
        <taxon>Flavobacteriales</taxon>
        <taxon>Flavobacteriaceae</taxon>
    </lineage>
</organism>
<dbReference type="SUPFAM" id="SSF75005">
    <property type="entry name" value="Arabinanase/levansucrase/invertase"/>
    <property type="match status" value="1"/>
</dbReference>
<dbReference type="InterPro" id="IPR005084">
    <property type="entry name" value="CBM6"/>
</dbReference>
<evidence type="ECO:0000313" key="11">
    <source>
        <dbReference type="Proteomes" id="UP000198999"/>
    </source>
</evidence>
<feature type="domain" description="CBM6" evidence="9">
    <location>
        <begin position="343"/>
        <end position="465"/>
    </location>
</feature>
<dbReference type="InterPro" id="IPR006710">
    <property type="entry name" value="Glyco_hydro_43"/>
</dbReference>
<dbReference type="PROSITE" id="PS51175">
    <property type="entry name" value="CBM6"/>
    <property type="match status" value="1"/>
</dbReference>
<comment type="similarity">
    <text evidence="1 8">Belongs to the glycosyl hydrolase 43 family.</text>
</comment>
<dbReference type="GO" id="GO:0045493">
    <property type="term" value="P:xylan catabolic process"/>
    <property type="evidence" value="ECO:0007669"/>
    <property type="project" value="UniProtKB-KW"/>
</dbReference>
<keyword evidence="4 8" id="KW-0378">Hydrolase</keyword>
<keyword evidence="3" id="KW-0732">Signal</keyword>
<evidence type="ECO:0000256" key="3">
    <source>
        <dbReference type="ARBA" id="ARBA00022729"/>
    </source>
</evidence>
<dbReference type="Pfam" id="PF03422">
    <property type="entry name" value="CBM_6"/>
    <property type="match status" value="1"/>
</dbReference>
<accession>A0A1H9IYM2</accession>
<dbReference type="InterPro" id="IPR023296">
    <property type="entry name" value="Glyco_hydro_beta-prop_sf"/>
</dbReference>
<dbReference type="Pfam" id="PF04616">
    <property type="entry name" value="Glyco_hydro_43"/>
    <property type="match status" value="1"/>
</dbReference>
<dbReference type="InterPro" id="IPR008979">
    <property type="entry name" value="Galactose-bd-like_sf"/>
</dbReference>
<keyword evidence="2" id="KW-0624">Polysaccharide degradation</keyword>
<keyword evidence="6 8" id="KW-0326">Glycosidase</keyword>
<dbReference type="AlphaFoldDB" id="A0A1H9IYM2"/>
<dbReference type="GO" id="GO:0030246">
    <property type="term" value="F:carbohydrate binding"/>
    <property type="evidence" value="ECO:0007669"/>
    <property type="project" value="InterPro"/>
</dbReference>